<evidence type="ECO:0000256" key="1">
    <source>
        <dbReference type="SAM" id="Phobius"/>
    </source>
</evidence>
<evidence type="ECO:0000313" key="3">
    <source>
        <dbReference type="Proteomes" id="UP000230481"/>
    </source>
</evidence>
<comment type="caution">
    <text evidence="2">The sequence shown here is derived from an EMBL/GenBank/DDBJ whole genome shotgun (WGS) entry which is preliminary data.</text>
</comment>
<feature type="transmembrane region" description="Helical" evidence="1">
    <location>
        <begin position="38"/>
        <end position="58"/>
    </location>
</feature>
<organism evidence="2 3">
    <name type="scientific">Candidatus Campbellbacteria bacterium CG10_big_fil_rev_8_21_14_0_10_35_52</name>
    <dbReference type="NCBI Taxonomy" id="1974527"/>
    <lineage>
        <taxon>Bacteria</taxon>
        <taxon>Candidatus Campbelliibacteriota</taxon>
    </lineage>
</organism>
<accession>A0A2M6WVM7</accession>
<keyword evidence="1" id="KW-0812">Transmembrane</keyword>
<name>A0A2M6WVM7_9BACT</name>
<dbReference type="AlphaFoldDB" id="A0A2M6WVM7"/>
<proteinExistence type="predicted"/>
<keyword evidence="1" id="KW-1133">Transmembrane helix</keyword>
<gene>
    <name evidence="2" type="ORF">COT82_00895</name>
</gene>
<reference evidence="3" key="1">
    <citation type="submission" date="2017-09" db="EMBL/GenBank/DDBJ databases">
        <title>Depth-based differentiation of microbial function through sediment-hosted aquifers and enrichment of novel symbionts in the deep terrestrial subsurface.</title>
        <authorList>
            <person name="Probst A.J."/>
            <person name="Ladd B."/>
            <person name="Jarett J.K."/>
            <person name="Geller-Mcgrath D.E."/>
            <person name="Sieber C.M.K."/>
            <person name="Emerson J.B."/>
            <person name="Anantharaman K."/>
            <person name="Thomas B.C."/>
            <person name="Malmstrom R."/>
            <person name="Stieglmeier M."/>
            <person name="Klingl A."/>
            <person name="Woyke T."/>
            <person name="Ryan C.M."/>
            <person name="Banfield J.F."/>
        </authorList>
    </citation>
    <scope>NUCLEOTIDE SEQUENCE [LARGE SCALE GENOMIC DNA]</scope>
</reference>
<sequence>MKEITFLNLEYVYLKIYECITGVCRVGGEGFVGLFDKIRPVSTILALLFIAGAVYSIIRIRQIRQNEEKEFGEIIVAKGAEEKKMQKWNQLLELISSDNHNNWRLAIIEADTLLDDMVTIIGHKGEGLGEKLKQIERSDFNTLDQAWEAHKIRNIIAHSGSDYILTQREARRVIDLYRQVFEEFGFI</sequence>
<dbReference type="Proteomes" id="UP000230481">
    <property type="component" value="Unassembled WGS sequence"/>
</dbReference>
<evidence type="ECO:0000313" key="2">
    <source>
        <dbReference type="EMBL" id="PIT96848.1"/>
    </source>
</evidence>
<protein>
    <submittedName>
        <fullName evidence="2">Uncharacterized protein</fullName>
    </submittedName>
</protein>
<dbReference type="EMBL" id="PFAA01000022">
    <property type="protein sequence ID" value="PIT96848.1"/>
    <property type="molecule type" value="Genomic_DNA"/>
</dbReference>
<keyword evidence="1" id="KW-0472">Membrane</keyword>